<dbReference type="SUPFAM" id="SSF52317">
    <property type="entry name" value="Class I glutamine amidotransferase-like"/>
    <property type="match status" value="1"/>
</dbReference>
<dbReference type="KEGG" id="fgi:OP10G_2712"/>
<evidence type="ECO:0000256" key="5">
    <source>
        <dbReference type="ARBA" id="ARBA00023295"/>
    </source>
</evidence>
<dbReference type="InterPro" id="IPR017853">
    <property type="entry name" value="GH"/>
</dbReference>
<keyword evidence="4 6" id="KW-0378">Hydrolase</keyword>
<keyword evidence="5 6" id="KW-0326">Glycosidase</keyword>
<feature type="domain" description="Beta-galactosidase trimerisation" evidence="10">
    <location>
        <begin position="402"/>
        <end position="614"/>
    </location>
</feature>
<dbReference type="PANTHER" id="PTHR36447">
    <property type="entry name" value="BETA-GALACTOSIDASE GANA"/>
    <property type="match status" value="1"/>
</dbReference>
<dbReference type="Gene3D" id="3.40.50.880">
    <property type="match status" value="1"/>
</dbReference>
<dbReference type="STRING" id="661478.OP10G_2712"/>
<evidence type="ECO:0000256" key="7">
    <source>
        <dbReference type="PIRSR" id="PIRSR001084-1"/>
    </source>
</evidence>
<keyword evidence="12" id="KW-1185">Reference proteome</keyword>
<evidence type="ECO:0000256" key="6">
    <source>
        <dbReference type="PIRNR" id="PIRNR001084"/>
    </source>
</evidence>
<evidence type="ECO:0000256" key="1">
    <source>
        <dbReference type="ARBA" id="ARBA00001412"/>
    </source>
</evidence>
<dbReference type="Proteomes" id="UP000027982">
    <property type="component" value="Chromosome"/>
</dbReference>
<dbReference type="AlphaFoldDB" id="A0A068NTM2"/>
<comment type="similarity">
    <text evidence="2 6">Belongs to the glycosyl hydrolase 42 family.</text>
</comment>
<protein>
    <recommendedName>
        <fullName evidence="3 6">Beta-galactosidase</fullName>
        <shortName evidence="6">Beta-gal</shortName>
        <ecNumber evidence="3 6">3.2.1.23</ecNumber>
    </recommendedName>
</protein>
<dbReference type="RefSeq" id="WP_025225375.1">
    <property type="nucleotide sequence ID" value="NZ_CP007139.1"/>
</dbReference>
<evidence type="ECO:0000256" key="2">
    <source>
        <dbReference type="ARBA" id="ARBA00005940"/>
    </source>
</evidence>
<feature type="binding site" evidence="8">
    <location>
        <position position="116"/>
    </location>
    <ligand>
        <name>substrate</name>
    </ligand>
</feature>
<sequence length="666" mass="75174">MSNEHLLNSRLPRLWHGGDYNPEQWPSQVWDDDVRLMQTARCNVATIGIFSWSKLEPSEGRFDFAWMDDVIDRLSRGDRWFILATPSAAPPAWLSRRYPETLRTGADGVRRRHGNRVNYNLASKVYREKTREIARRLSERYGAHPRLLAWHMSNEYGGADYGEESASAFRLWLQRKFGTLDALNAAYWTTFWSHTYTDWEEIHPPGAPHGEESIQGLTVDWQRFVTDQTIDFMLNEAAPLRELSPEVPITTNMMGTYPGLDYRKFASHIDFTSWDSYPAFQGGLEETKIWVAAAFKHDLTRSIKPKMPWLLMESTPSSGNWYPYMALKRPGMHRLEAVQAVAHGADGVQYFQWRQSRGSQEQLHGAVVGHAGDEGTRVFQEVKAVGEELESLAHLVGTQVDAEVAIVYDWEVRWAIDAASGPVRESKKYEETCIEHYRAFWQAGVPVDVIGLDDPLDRYKVVVAPMAYSLRPGFAERVKAFVEAGGTFVTTYLTGWVDENSLVYEGGFLSPLRELLGIWSEELDVLYPGHSKASEFVDDNDLGLAGQFTASDFCELIHLTTAKAAATYAEDFYEGRPSVTVNRVGDGLAYYVASRTEPTFNDAFLTAIAQKAGVETFLLPTGVTVQRRVGGGREFHFFLNATPNSVSFSTERSGKVELPPWGAEVR</sequence>
<evidence type="ECO:0000256" key="8">
    <source>
        <dbReference type="PIRSR" id="PIRSR001084-2"/>
    </source>
</evidence>
<dbReference type="PANTHER" id="PTHR36447:SF1">
    <property type="entry name" value="BETA-GALACTOSIDASE GANA"/>
    <property type="match status" value="1"/>
</dbReference>
<feature type="binding site" evidence="8">
    <location>
        <position position="321"/>
    </location>
    <ligand>
        <name>substrate</name>
    </ligand>
</feature>
<dbReference type="EMBL" id="CP007139">
    <property type="protein sequence ID" value="AIE86080.1"/>
    <property type="molecule type" value="Genomic_DNA"/>
</dbReference>
<feature type="active site" description="Nucleophile" evidence="7">
    <location>
        <position position="313"/>
    </location>
</feature>
<dbReference type="GO" id="GO:0004565">
    <property type="term" value="F:beta-galactosidase activity"/>
    <property type="evidence" value="ECO:0007669"/>
    <property type="project" value="UniProtKB-EC"/>
</dbReference>
<evidence type="ECO:0000313" key="12">
    <source>
        <dbReference type="Proteomes" id="UP000027982"/>
    </source>
</evidence>
<dbReference type="InterPro" id="IPR013529">
    <property type="entry name" value="Glyco_hydro_42_N"/>
</dbReference>
<evidence type="ECO:0000259" key="10">
    <source>
        <dbReference type="Pfam" id="PF08532"/>
    </source>
</evidence>
<dbReference type="Pfam" id="PF02449">
    <property type="entry name" value="Glyco_hydro_42"/>
    <property type="match status" value="1"/>
</dbReference>
<comment type="catalytic activity">
    <reaction evidence="1 6">
        <text>Hydrolysis of terminal non-reducing beta-D-galactose residues in beta-D-galactosides.</text>
        <dbReference type="EC" id="3.2.1.23"/>
    </reaction>
</comment>
<dbReference type="InterPro" id="IPR013738">
    <property type="entry name" value="Beta_galactosidase_Trimer"/>
</dbReference>
<proteinExistence type="inferred from homology"/>
<dbReference type="Pfam" id="PF08532">
    <property type="entry name" value="Glyco_hydro_42M"/>
    <property type="match status" value="1"/>
</dbReference>
<dbReference type="PIRSF" id="PIRSF001084">
    <property type="entry name" value="B-galactosidase"/>
    <property type="match status" value="1"/>
</dbReference>
<dbReference type="CDD" id="cd03143">
    <property type="entry name" value="A4_beta-galactosidase_middle_domain"/>
    <property type="match status" value="1"/>
</dbReference>
<dbReference type="eggNOG" id="COG1874">
    <property type="taxonomic scope" value="Bacteria"/>
</dbReference>
<dbReference type="EC" id="3.2.1.23" evidence="3 6"/>
<dbReference type="Gene3D" id="3.20.20.80">
    <property type="entry name" value="Glycosidases"/>
    <property type="match status" value="1"/>
</dbReference>
<name>A0A068NTM2_FIMGI</name>
<dbReference type="SUPFAM" id="SSF51445">
    <property type="entry name" value="(Trans)glycosidases"/>
    <property type="match status" value="1"/>
</dbReference>
<evidence type="ECO:0000259" key="9">
    <source>
        <dbReference type="Pfam" id="PF02449"/>
    </source>
</evidence>
<feature type="domain" description="Glycoside hydrolase family 42 N-terminal" evidence="9">
    <location>
        <begin position="19"/>
        <end position="392"/>
    </location>
</feature>
<dbReference type="InterPro" id="IPR003476">
    <property type="entry name" value="Glyco_hydro_42"/>
</dbReference>
<dbReference type="GO" id="GO:0009341">
    <property type="term" value="C:beta-galactosidase complex"/>
    <property type="evidence" value="ECO:0007669"/>
    <property type="project" value="InterPro"/>
</dbReference>
<feature type="binding site" evidence="8">
    <location>
        <position position="154"/>
    </location>
    <ligand>
        <name>substrate</name>
    </ligand>
</feature>
<gene>
    <name evidence="11" type="ORF">OP10G_2712</name>
</gene>
<dbReference type="HOGENOM" id="CLU_012430_1_1_0"/>
<dbReference type="OrthoDB" id="9800974at2"/>
<dbReference type="InterPro" id="IPR029062">
    <property type="entry name" value="Class_I_gatase-like"/>
</dbReference>
<evidence type="ECO:0000313" key="11">
    <source>
        <dbReference type="EMBL" id="AIE86080.1"/>
    </source>
</evidence>
<organism evidence="11 12">
    <name type="scientific">Fimbriimonas ginsengisoli Gsoil 348</name>
    <dbReference type="NCBI Taxonomy" id="661478"/>
    <lineage>
        <taxon>Bacteria</taxon>
        <taxon>Bacillati</taxon>
        <taxon>Armatimonadota</taxon>
        <taxon>Fimbriimonadia</taxon>
        <taxon>Fimbriimonadales</taxon>
        <taxon>Fimbriimonadaceae</taxon>
        <taxon>Fimbriimonas</taxon>
    </lineage>
</organism>
<evidence type="ECO:0000256" key="3">
    <source>
        <dbReference type="ARBA" id="ARBA00012756"/>
    </source>
</evidence>
<dbReference type="GO" id="GO:0005975">
    <property type="term" value="P:carbohydrate metabolic process"/>
    <property type="evidence" value="ECO:0007669"/>
    <property type="project" value="InterPro"/>
</dbReference>
<reference evidence="11 12" key="1">
    <citation type="journal article" date="2014" name="PLoS ONE">
        <title>The first complete genome sequence of the class fimbriimonadia in the phylum armatimonadetes.</title>
        <authorList>
            <person name="Hu Z.Y."/>
            <person name="Wang Y.Z."/>
            <person name="Im W.T."/>
            <person name="Wang S.Y."/>
            <person name="Zhao G.P."/>
            <person name="Zheng H.J."/>
            <person name="Quan Z.X."/>
        </authorList>
    </citation>
    <scope>NUCLEOTIDE SEQUENCE [LARGE SCALE GENOMIC DNA]</scope>
    <source>
        <strain evidence="11">Gsoil 348</strain>
    </source>
</reference>
<accession>A0A068NTM2</accession>
<feature type="active site" description="Proton donor" evidence="7">
    <location>
        <position position="155"/>
    </location>
</feature>
<evidence type="ECO:0000256" key="4">
    <source>
        <dbReference type="ARBA" id="ARBA00022801"/>
    </source>
</evidence>